<keyword evidence="2" id="KW-1185">Reference proteome</keyword>
<evidence type="ECO:0000313" key="1">
    <source>
        <dbReference type="EMBL" id="GAC57540.1"/>
    </source>
</evidence>
<accession>L7L8T3</accession>
<gene>
    <name evidence="1" type="ORF">GOHSU_21_00320</name>
</gene>
<reference evidence="1 2" key="1">
    <citation type="submission" date="2012-12" db="EMBL/GenBank/DDBJ databases">
        <title>Whole genome shotgun sequence of Gordonia hirsuta NBRC 16056.</title>
        <authorList>
            <person name="Isaki-Nakamura S."/>
            <person name="Hosoyama A."/>
            <person name="Tsuchikane K."/>
            <person name="Katsumata H."/>
            <person name="Baba S."/>
            <person name="Yamazaki S."/>
            <person name="Fujita N."/>
        </authorList>
    </citation>
    <scope>NUCLEOTIDE SEQUENCE [LARGE SCALE GENOMIC DNA]</scope>
    <source>
        <strain evidence="1 2">NBRC 16056</strain>
    </source>
</reference>
<dbReference type="AlphaFoldDB" id="L7L8T3"/>
<proteinExistence type="predicted"/>
<dbReference type="Proteomes" id="UP000053405">
    <property type="component" value="Unassembled WGS sequence"/>
</dbReference>
<comment type="caution">
    <text evidence="1">The sequence shown here is derived from an EMBL/GenBank/DDBJ whole genome shotgun (WGS) entry which is preliminary data.</text>
</comment>
<sequence length="504" mass="53912">LAGADHDPDWWGSLYEALDPLAVGAEALEELGALPVPRTDGRLHRGVRGLSTLDLPAAAGVRLDWLPVADPHALRPLLSRLGLRRVTLEEVLTDPALRQLLEDGDDEVHEELADAVLTLLGAAEDTPPVPPWLGLLRVPAGDGRVYPVDELLLPGSPLREVLYDDEELHTVAEAVVDAYGVQALRRAGAGWAFTAVSEHLPTAPEHDLDRQGQWWDAMGTPPETLHAVRDLDLVDPARWPQALTMLADDPDPAVDLADPDGYTGWWLRRFAVVDGLALRNHRHPEDDRWAGLFPALNHPAADRLRALVAGTGPDDGADARAWLAALADPQREIAAGVAARAHGALVAAYRQGRFGLDEVDPPAAVRTLSGDVAEVTAATVVIDAPWWVPVVSPRDAVLAGPLPEPESAARLAALADLPLASQVLSAQVVSAGRPADPDSAQVLALLAAAGWEAAGPVLVHDELVVAVFDDREAAAGRSDRHERRHRVSRWVDEAGALHLQSSVR</sequence>
<name>L7L8T3_9ACTN</name>
<feature type="non-terminal residue" evidence="1">
    <location>
        <position position="1"/>
    </location>
</feature>
<dbReference type="STRING" id="1121927.GOHSU_21_00320"/>
<evidence type="ECO:0000313" key="2">
    <source>
        <dbReference type="Proteomes" id="UP000053405"/>
    </source>
</evidence>
<dbReference type="eggNOG" id="COG3225">
    <property type="taxonomic scope" value="Bacteria"/>
</dbReference>
<protein>
    <submittedName>
        <fullName evidence="1">Uncharacterized protein</fullName>
    </submittedName>
</protein>
<organism evidence="1 2">
    <name type="scientific">Gordonia hirsuta DSM 44140 = NBRC 16056</name>
    <dbReference type="NCBI Taxonomy" id="1121927"/>
    <lineage>
        <taxon>Bacteria</taxon>
        <taxon>Bacillati</taxon>
        <taxon>Actinomycetota</taxon>
        <taxon>Actinomycetes</taxon>
        <taxon>Mycobacteriales</taxon>
        <taxon>Gordoniaceae</taxon>
        <taxon>Gordonia</taxon>
    </lineage>
</organism>
<dbReference type="EMBL" id="BANT01000021">
    <property type="protein sequence ID" value="GAC57540.1"/>
    <property type="molecule type" value="Genomic_DNA"/>
</dbReference>